<evidence type="ECO:0000313" key="6">
    <source>
        <dbReference type="Proteomes" id="UP000271380"/>
    </source>
</evidence>
<reference evidence="4 6" key="2">
    <citation type="submission" date="2018-12" db="EMBL/GenBank/DDBJ databases">
        <authorList>
            <consortium name="Pathogen Informatics"/>
        </authorList>
    </citation>
    <scope>NUCLEOTIDE SEQUENCE [LARGE SCALE GENOMIC DNA]</scope>
    <source>
        <strain evidence="4 6">NCTC949</strain>
    </source>
</reference>
<dbReference type="InterPro" id="IPR005182">
    <property type="entry name" value="YdbS-like_PH"/>
</dbReference>
<dbReference type="PANTHER" id="PTHR34473:SF3">
    <property type="entry name" value="TRANSMEMBRANE PROTEIN-RELATED"/>
    <property type="match status" value="1"/>
</dbReference>
<feature type="domain" description="YdbS-like PH" evidence="2">
    <location>
        <begin position="64"/>
        <end position="141"/>
    </location>
</feature>
<dbReference type="Proteomes" id="UP000271380">
    <property type="component" value="Chromosome"/>
</dbReference>
<dbReference type="OrthoDB" id="7364633at2"/>
<reference evidence="3 5" key="1">
    <citation type="journal article" date="2015" name="Genome Announc.">
        <title>Complete Genome Sequence of Corynebacterium kutscheri DSM 20755, a Corynebacterial Type Strain with Remarkably Low G+C Content of Chromosomal DNA.</title>
        <authorList>
            <person name="Ruckert C."/>
            <person name="Albersmeier A."/>
            <person name="Winkler A."/>
            <person name="Tauch A."/>
        </authorList>
    </citation>
    <scope>NUCLEOTIDE SEQUENCE [LARGE SCALE GENOMIC DNA]</scope>
    <source>
        <strain evidence="3 5">DSM 20755</strain>
    </source>
</reference>
<dbReference type="RefSeq" id="WP_046438761.1">
    <property type="nucleotide sequence ID" value="NZ_CP011312.1"/>
</dbReference>
<protein>
    <submittedName>
        <fullName evidence="4">Integral membrane protein</fullName>
    </submittedName>
</protein>
<dbReference type="EMBL" id="CP011312">
    <property type="protein sequence ID" value="AKE40647.1"/>
    <property type="molecule type" value="Genomic_DNA"/>
</dbReference>
<keyword evidence="5" id="KW-1185">Reference proteome</keyword>
<gene>
    <name evidence="4" type="ORF">NCTC949_00269</name>
    <name evidence="3" type="ORF">UL82_02110</name>
</gene>
<evidence type="ECO:0000313" key="4">
    <source>
        <dbReference type="EMBL" id="VEH04783.1"/>
    </source>
</evidence>
<dbReference type="EMBL" id="LR134377">
    <property type="protein sequence ID" value="VEH04783.1"/>
    <property type="molecule type" value="Genomic_DNA"/>
</dbReference>
<name>A0A0F6QYL4_9CORY</name>
<evidence type="ECO:0000259" key="2">
    <source>
        <dbReference type="Pfam" id="PF03703"/>
    </source>
</evidence>
<feature type="transmembrane region" description="Helical" evidence="1">
    <location>
        <begin position="12"/>
        <end position="33"/>
    </location>
</feature>
<evidence type="ECO:0000256" key="1">
    <source>
        <dbReference type="SAM" id="Phobius"/>
    </source>
</evidence>
<proteinExistence type="predicted"/>
<dbReference type="KEGG" id="cku:UL82_02110"/>
<evidence type="ECO:0000313" key="3">
    <source>
        <dbReference type="EMBL" id="AKE40647.1"/>
    </source>
</evidence>
<feature type="transmembrane region" description="Helical" evidence="1">
    <location>
        <begin position="39"/>
        <end position="59"/>
    </location>
</feature>
<sequence>MNPVSENLIQVRYFATLPWFVVPALAGVVYGIVDKQTWGWLYIAVIALGGIALWLLWLIPRQVRAIRWQETEEELLISKGRLWNTCLVIPYGRIQHVGISHGPLLRHAGLKTLTVSTASLSTNARIPGLPAELADQLRKNITDKAAEKMVEL</sequence>
<dbReference type="HOGENOM" id="CLU_104197_3_2_11"/>
<keyword evidence="1" id="KW-0812">Transmembrane</keyword>
<evidence type="ECO:0000313" key="5">
    <source>
        <dbReference type="Proteomes" id="UP000033457"/>
    </source>
</evidence>
<keyword evidence="1" id="KW-0472">Membrane</keyword>
<organism evidence="3 5">
    <name type="scientific">Corynebacterium kutscheri</name>
    <dbReference type="NCBI Taxonomy" id="35755"/>
    <lineage>
        <taxon>Bacteria</taxon>
        <taxon>Bacillati</taxon>
        <taxon>Actinomycetota</taxon>
        <taxon>Actinomycetes</taxon>
        <taxon>Mycobacteriales</taxon>
        <taxon>Corynebacteriaceae</taxon>
        <taxon>Corynebacterium</taxon>
    </lineage>
</organism>
<dbReference type="Proteomes" id="UP000033457">
    <property type="component" value="Chromosome"/>
</dbReference>
<dbReference type="Pfam" id="PF03703">
    <property type="entry name" value="bPH_2"/>
    <property type="match status" value="1"/>
</dbReference>
<dbReference type="STRING" id="35755.UL82_02110"/>
<dbReference type="AlphaFoldDB" id="A0A0F6QYL4"/>
<dbReference type="PANTHER" id="PTHR34473">
    <property type="entry name" value="UPF0699 TRANSMEMBRANE PROTEIN YDBS"/>
    <property type="match status" value="1"/>
</dbReference>
<keyword evidence="1" id="KW-1133">Transmembrane helix</keyword>
<accession>A0A0F6QYL4</accession>